<keyword evidence="17" id="KW-1185">Reference proteome</keyword>
<evidence type="ECO:0000256" key="12">
    <source>
        <dbReference type="RuleBase" id="RU003357"/>
    </source>
</evidence>
<protein>
    <submittedName>
        <fullName evidence="16">TonB-dependent receptor</fullName>
    </submittedName>
</protein>
<dbReference type="Pfam" id="PF07715">
    <property type="entry name" value="Plug"/>
    <property type="match status" value="1"/>
</dbReference>
<dbReference type="PROSITE" id="PS52016">
    <property type="entry name" value="TONB_DEPENDENT_REC_3"/>
    <property type="match status" value="1"/>
</dbReference>
<keyword evidence="16" id="KW-0675">Receptor</keyword>
<evidence type="ECO:0000313" key="17">
    <source>
        <dbReference type="Proteomes" id="UP001187221"/>
    </source>
</evidence>
<evidence type="ECO:0000259" key="14">
    <source>
        <dbReference type="Pfam" id="PF00593"/>
    </source>
</evidence>
<evidence type="ECO:0000256" key="8">
    <source>
        <dbReference type="ARBA" id="ARBA00023077"/>
    </source>
</evidence>
<feature type="domain" description="TonB-dependent receptor-like beta-barrel" evidence="14">
    <location>
        <begin position="274"/>
        <end position="748"/>
    </location>
</feature>
<dbReference type="PANTHER" id="PTHR32552:SF81">
    <property type="entry name" value="TONB-DEPENDENT OUTER MEMBRANE RECEPTOR"/>
    <property type="match status" value="1"/>
</dbReference>
<name>A0ABQ6P457_9SPHN</name>
<keyword evidence="13" id="KW-0732">Signal</keyword>
<feature type="signal peptide" evidence="13">
    <location>
        <begin position="1"/>
        <end position="26"/>
    </location>
</feature>
<evidence type="ECO:0000259" key="15">
    <source>
        <dbReference type="Pfam" id="PF07715"/>
    </source>
</evidence>
<keyword evidence="5 11" id="KW-0812">Transmembrane</keyword>
<evidence type="ECO:0000256" key="9">
    <source>
        <dbReference type="ARBA" id="ARBA00023136"/>
    </source>
</evidence>
<dbReference type="SUPFAM" id="SSF56935">
    <property type="entry name" value="Porins"/>
    <property type="match status" value="1"/>
</dbReference>
<comment type="subcellular location">
    <subcellularLocation>
        <location evidence="1 11">Cell outer membrane</location>
        <topology evidence="1 11">Multi-pass membrane protein</topology>
    </subcellularLocation>
</comment>
<organism evidence="16 17">
    <name type="scientific">Novosphingobium pituita</name>
    <dbReference type="NCBI Taxonomy" id="3056842"/>
    <lineage>
        <taxon>Bacteria</taxon>
        <taxon>Pseudomonadati</taxon>
        <taxon>Pseudomonadota</taxon>
        <taxon>Alphaproteobacteria</taxon>
        <taxon>Sphingomonadales</taxon>
        <taxon>Sphingomonadaceae</taxon>
        <taxon>Novosphingobium</taxon>
    </lineage>
</organism>
<dbReference type="InterPro" id="IPR012910">
    <property type="entry name" value="Plug_dom"/>
</dbReference>
<evidence type="ECO:0000256" key="4">
    <source>
        <dbReference type="ARBA" id="ARBA00022496"/>
    </source>
</evidence>
<feature type="domain" description="TonB-dependent receptor plug" evidence="15">
    <location>
        <begin position="60"/>
        <end position="171"/>
    </location>
</feature>
<evidence type="ECO:0000256" key="2">
    <source>
        <dbReference type="ARBA" id="ARBA00022448"/>
    </source>
</evidence>
<keyword evidence="9 11" id="KW-0472">Membrane</keyword>
<keyword evidence="2 11" id="KW-0813">Transport</keyword>
<keyword evidence="7" id="KW-0406">Ion transport</keyword>
<keyword evidence="10 11" id="KW-0998">Cell outer membrane</keyword>
<dbReference type="Proteomes" id="UP001187221">
    <property type="component" value="Unassembled WGS sequence"/>
</dbReference>
<dbReference type="PANTHER" id="PTHR32552">
    <property type="entry name" value="FERRICHROME IRON RECEPTOR-RELATED"/>
    <property type="match status" value="1"/>
</dbReference>
<evidence type="ECO:0000256" key="11">
    <source>
        <dbReference type="PROSITE-ProRule" id="PRU01360"/>
    </source>
</evidence>
<evidence type="ECO:0000256" key="3">
    <source>
        <dbReference type="ARBA" id="ARBA00022452"/>
    </source>
</evidence>
<feature type="chain" id="PRO_5046699435" evidence="13">
    <location>
        <begin position="27"/>
        <end position="783"/>
    </location>
</feature>
<accession>A0ABQ6P457</accession>
<evidence type="ECO:0000256" key="10">
    <source>
        <dbReference type="ARBA" id="ARBA00023237"/>
    </source>
</evidence>
<dbReference type="Gene3D" id="2.40.170.20">
    <property type="entry name" value="TonB-dependent receptor, beta-barrel domain"/>
    <property type="match status" value="1"/>
</dbReference>
<dbReference type="Pfam" id="PF00593">
    <property type="entry name" value="TonB_dep_Rec_b-barrel"/>
    <property type="match status" value="1"/>
</dbReference>
<keyword evidence="6" id="KW-0408">Iron</keyword>
<keyword evidence="4" id="KW-0410">Iron transport</keyword>
<evidence type="ECO:0000256" key="6">
    <source>
        <dbReference type="ARBA" id="ARBA00023004"/>
    </source>
</evidence>
<dbReference type="RefSeq" id="WP_317973202.1">
    <property type="nucleotide sequence ID" value="NZ_BTFW01000001.1"/>
</dbReference>
<evidence type="ECO:0000256" key="5">
    <source>
        <dbReference type="ARBA" id="ARBA00022692"/>
    </source>
</evidence>
<reference evidence="16 17" key="1">
    <citation type="submission" date="2023-06" db="EMBL/GenBank/DDBJ databases">
        <title>Draft genome sequence of Novosphingobium sp. strain IK01.</title>
        <authorList>
            <person name="Hatamoto M."/>
            <person name="Ikarashi T."/>
            <person name="Yamaguchi T."/>
        </authorList>
    </citation>
    <scope>NUCLEOTIDE SEQUENCE [LARGE SCALE GENOMIC DNA]</scope>
    <source>
        <strain evidence="16 17">IK01</strain>
    </source>
</reference>
<comment type="caution">
    <text evidence="16">The sequence shown here is derived from an EMBL/GenBank/DDBJ whole genome shotgun (WGS) entry which is preliminary data.</text>
</comment>
<proteinExistence type="inferred from homology"/>
<dbReference type="InterPro" id="IPR039426">
    <property type="entry name" value="TonB-dep_rcpt-like"/>
</dbReference>
<comment type="similarity">
    <text evidence="11 12">Belongs to the TonB-dependent receptor family.</text>
</comment>
<keyword evidence="8 12" id="KW-0798">TonB box</keyword>
<dbReference type="EMBL" id="BTFW01000001">
    <property type="protein sequence ID" value="GMM59344.1"/>
    <property type="molecule type" value="Genomic_DNA"/>
</dbReference>
<dbReference type="InterPro" id="IPR036942">
    <property type="entry name" value="Beta-barrel_TonB_sf"/>
</dbReference>
<evidence type="ECO:0000256" key="1">
    <source>
        <dbReference type="ARBA" id="ARBA00004571"/>
    </source>
</evidence>
<keyword evidence="3 11" id="KW-1134">Transmembrane beta strand</keyword>
<sequence>MRIISTATALLTGVALASMLPAAAMAQAPTASGAPEAPADPMGTIGEPIIVSAEHRQENIRDVPVSVAVIKPELLHDLQAGGADTLLSLAGRVPSLNVESSTGRIFPRFYIRGLGNIDFYLGASQPVSIIQDDVVMEHVVLKSNPAFDIAQVEVLRGPQGSLFGRNTTAGIVKFDSAQPTATWQGQGSVSWGSRNSVNIDGGVGGPLTADGRISFRLSGLYQHRDNWISNTYTGPSDDGTVPGHNVMGGFNERDVRLQLLARPTDTLTLRLSGHYRDYDGTASIFYRGSIRQGTHTVPQDLDLTRVSYDEAQNNPQAYKTKGLSLKAVQEIGSLTLTSITAYEYSHGSSRGDTDGGAAADFGGSGSNICAAGCGESRGVLRSLNQWSQELRLASPDTGRFRWQIGGIYFDSRDYTEFDQRAYFLTSKALGTTPNPNNWVLLHNVNTSWAVFGQASYDLTDKLRLTGGVRVSNDTKNTTLLKTADTVSGAVTFPASAARHTRLADTEPSFDVSLLYRANTDLSFYARVARGFRGPTIQGRSAVFNAPFTTANSEKNTSWEAGIKSAWLDNTLTFNLTGFYYTVTDIQLNGNDSNGNGVLFNANKAIGYGGEAEIGLRPSRNLRFDLGVSVLHTEIRDNSVYTQVGAAGGVMSETVLNPTLRVGNAYYAQINGNPLPNAPRFNLNLQGRYDLPLTGSLRAFVGADFNLQGYTMYVPYKSVEYTSDGNYELGAKAGLAWGRYELAVFARNLTDRRNLIGVIDTSNYRAGIYNDPRVVGVSLSGAFR</sequence>
<dbReference type="InterPro" id="IPR000531">
    <property type="entry name" value="Beta-barrel_TonB"/>
</dbReference>
<gene>
    <name evidence="16" type="ORF">NUTIK01_01210</name>
</gene>
<evidence type="ECO:0000256" key="7">
    <source>
        <dbReference type="ARBA" id="ARBA00023065"/>
    </source>
</evidence>
<evidence type="ECO:0000313" key="16">
    <source>
        <dbReference type="EMBL" id="GMM59344.1"/>
    </source>
</evidence>
<evidence type="ECO:0000256" key="13">
    <source>
        <dbReference type="SAM" id="SignalP"/>
    </source>
</evidence>